<evidence type="ECO:0000313" key="4">
    <source>
        <dbReference type="Proteomes" id="UP001370490"/>
    </source>
</evidence>
<sequence>MSSLQTSRSSSSSWFSNYAFNFRFFIRIRRLLRSKSSSKHHYIPSDHINTPKTSKTPSLKEEITQEETQDMRLEEEEDDSIVLQRSVKQLNFGSLEEKEMAAKEIKRLAKDDVQTRKSLAMLGVIPSLVSMIDSNMAGRRRSAMEALIELATGTYTNKALMVEAGFLSKLPKNINGVDEQTRHEFAQLLVSISLLANTQFPLTSSQILPFIIAILESTSSIETKEPCLGTLYNLSTVLDNAGLLVTHGVVNSLLELSLVKETSEKSLATLANLAVTLMGKRAMENNNMVPENLIKIMTWEEKPKCQEFSAYILMILAHQSSAQRQKMAKAGIVQVLLEVALLGSPLAQKRALKLLQWFKDERQTKMGPHSGPQTGRVVIGSPVNQRETEAGKRMMKKLVKQSLDQNMEVITRRAHNVSGDTSTLKALFISSSSKSLPY</sequence>
<feature type="domain" description="U-box" evidence="2">
    <location>
        <begin position="97"/>
        <end position="361"/>
    </location>
</feature>
<evidence type="ECO:0000256" key="1">
    <source>
        <dbReference type="SAM" id="MobiDB-lite"/>
    </source>
</evidence>
<dbReference type="Pfam" id="PF25598">
    <property type="entry name" value="ARM_PUB"/>
    <property type="match status" value="1"/>
</dbReference>
<accession>A0AAN8VN67</accession>
<keyword evidence="4" id="KW-1185">Reference proteome</keyword>
<dbReference type="InterPro" id="IPR016024">
    <property type="entry name" value="ARM-type_fold"/>
</dbReference>
<dbReference type="InterPro" id="IPR058678">
    <property type="entry name" value="ARM_PUB"/>
</dbReference>
<gene>
    <name evidence="3" type="ORF">RJ641_002290</name>
</gene>
<organism evidence="3 4">
    <name type="scientific">Dillenia turbinata</name>
    <dbReference type="NCBI Taxonomy" id="194707"/>
    <lineage>
        <taxon>Eukaryota</taxon>
        <taxon>Viridiplantae</taxon>
        <taxon>Streptophyta</taxon>
        <taxon>Embryophyta</taxon>
        <taxon>Tracheophyta</taxon>
        <taxon>Spermatophyta</taxon>
        <taxon>Magnoliopsida</taxon>
        <taxon>eudicotyledons</taxon>
        <taxon>Gunneridae</taxon>
        <taxon>Pentapetalae</taxon>
        <taxon>Dilleniales</taxon>
        <taxon>Dilleniaceae</taxon>
        <taxon>Dillenia</taxon>
    </lineage>
</organism>
<feature type="region of interest" description="Disordered" evidence="1">
    <location>
        <begin position="364"/>
        <end position="386"/>
    </location>
</feature>
<feature type="compositionally biased region" description="Acidic residues" evidence="1">
    <location>
        <begin position="64"/>
        <end position="77"/>
    </location>
</feature>
<protein>
    <recommendedName>
        <fullName evidence="2">U-box domain-containing protein</fullName>
    </recommendedName>
</protein>
<dbReference type="Gene3D" id="1.25.10.10">
    <property type="entry name" value="Leucine-rich Repeat Variant"/>
    <property type="match status" value="1"/>
</dbReference>
<dbReference type="Proteomes" id="UP001370490">
    <property type="component" value="Unassembled WGS sequence"/>
</dbReference>
<dbReference type="PANTHER" id="PTHR46700">
    <property type="entry name" value="ARM REPEAT SUPERFAMILY PROTEIN"/>
    <property type="match status" value="1"/>
</dbReference>
<dbReference type="InterPro" id="IPR011989">
    <property type="entry name" value="ARM-like"/>
</dbReference>
<reference evidence="3 4" key="1">
    <citation type="submission" date="2023-12" db="EMBL/GenBank/DDBJ databases">
        <title>A high-quality genome assembly for Dillenia turbinata (Dilleniales).</title>
        <authorList>
            <person name="Chanderbali A."/>
        </authorList>
    </citation>
    <scope>NUCLEOTIDE SEQUENCE [LARGE SCALE GENOMIC DNA]</scope>
    <source>
        <strain evidence="3">LSX21</strain>
        <tissue evidence="3">Leaf</tissue>
    </source>
</reference>
<dbReference type="EMBL" id="JBAMMX010000010">
    <property type="protein sequence ID" value="KAK6932666.1"/>
    <property type="molecule type" value="Genomic_DNA"/>
</dbReference>
<dbReference type="AlphaFoldDB" id="A0AAN8VN67"/>
<evidence type="ECO:0000313" key="3">
    <source>
        <dbReference type="EMBL" id="KAK6932666.1"/>
    </source>
</evidence>
<proteinExistence type="predicted"/>
<feature type="region of interest" description="Disordered" evidence="1">
    <location>
        <begin position="40"/>
        <end position="77"/>
    </location>
</feature>
<name>A0AAN8VN67_9MAGN</name>
<evidence type="ECO:0000259" key="2">
    <source>
        <dbReference type="Pfam" id="PF25598"/>
    </source>
</evidence>
<feature type="compositionally biased region" description="Polar residues" evidence="1">
    <location>
        <begin position="47"/>
        <end position="57"/>
    </location>
</feature>
<comment type="caution">
    <text evidence="3">The sequence shown here is derived from an EMBL/GenBank/DDBJ whole genome shotgun (WGS) entry which is preliminary data.</text>
</comment>
<dbReference type="SUPFAM" id="SSF48371">
    <property type="entry name" value="ARM repeat"/>
    <property type="match status" value="1"/>
</dbReference>
<dbReference type="PANTHER" id="PTHR46700:SF2">
    <property type="entry name" value="ARM REPEAT SUPERFAMILY PROTEIN"/>
    <property type="match status" value="1"/>
</dbReference>